<keyword evidence="1" id="KW-1133">Transmembrane helix</keyword>
<protein>
    <submittedName>
        <fullName evidence="2">Uncharacterized protein</fullName>
    </submittedName>
</protein>
<reference evidence="2" key="1">
    <citation type="submission" date="2021-02" db="EMBL/GenBank/DDBJ databases">
        <authorList>
            <person name="Nowell W R."/>
        </authorList>
    </citation>
    <scope>NUCLEOTIDE SEQUENCE</scope>
</reference>
<evidence type="ECO:0000313" key="3">
    <source>
        <dbReference type="EMBL" id="CAF4920580.1"/>
    </source>
</evidence>
<accession>A0A818AY43</accession>
<evidence type="ECO:0000256" key="1">
    <source>
        <dbReference type="SAM" id="Phobius"/>
    </source>
</evidence>
<evidence type="ECO:0000313" key="2">
    <source>
        <dbReference type="EMBL" id="CAF3410201.1"/>
    </source>
</evidence>
<dbReference type="AlphaFoldDB" id="A0A818AY43"/>
<name>A0A818AY43_9BILA</name>
<feature type="transmembrane region" description="Helical" evidence="1">
    <location>
        <begin position="129"/>
        <end position="149"/>
    </location>
</feature>
<organism evidence="2 4">
    <name type="scientific">Rotaria socialis</name>
    <dbReference type="NCBI Taxonomy" id="392032"/>
    <lineage>
        <taxon>Eukaryota</taxon>
        <taxon>Metazoa</taxon>
        <taxon>Spiralia</taxon>
        <taxon>Gnathifera</taxon>
        <taxon>Rotifera</taxon>
        <taxon>Eurotatoria</taxon>
        <taxon>Bdelloidea</taxon>
        <taxon>Philodinida</taxon>
        <taxon>Philodinidae</taxon>
        <taxon>Rotaria</taxon>
    </lineage>
</organism>
<sequence>MPGNIYRYLKWPSAPKDINSLTAICLFMVSLVPIWFMFVYYHSVIIENRAFNDDPMFRMVAEADAFVEHLHTNVSGNDLLNDYQWLKNFEMLVRSDCHIVPGSLKHLHYTGYVMAAYNIFLMHVLLNDLLPVLVVASVPIIISLISSDIDPSNTILLGLFEFSQALLAIMIMIMFFFLNERRRTISEPIFVKDHKP</sequence>
<dbReference type="Proteomes" id="UP000663838">
    <property type="component" value="Unassembled WGS sequence"/>
</dbReference>
<gene>
    <name evidence="2" type="ORF">KIK155_LOCUS8959</name>
    <name evidence="3" type="ORF">TOA249_LOCUS32073</name>
</gene>
<proteinExistence type="predicted"/>
<comment type="caution">
    <text evidence="2">The sequence shown here is derived from an EMBL/GenBank/DDBJ whole genome shotgun (WGS) entry which is preliminary data.</text>
</comment>
<dbReference type="EMBL" id="CAJNYV010001216">
    <property type="protein sequence ID" value="CAF3410201.1"/>
    <property type="molecule type" value="Genomic_DNA"/>
</dbReference>
<feature type="transmembrane region" description="Helical" evidence="1">
    <location>
        <begin position="155"/>
        <end position="178"/>
    </location>
</feature>
<keyword evidence="1" id="KW-0472">Membrane</keyword>
<evidence type="ECO:0000313" key="4">
    <source>
        <dbReference type="Proteomes" id="UP000663865"/>
    </source>
</evidence>
<feature type="transmembrane region" description="Helical" evidence="1">
    <location>
        <begin position="20"/>
        <end position="41"/>
    </location>
</feature>
<dbReference type="Proteomes" id="UP000663865">
    <property type="component" value="Unassembled WGS sequence"/>
</dbReference>
<dbReference type="EMBL" id="CAJOBS010007274">
    <property type="protein sequence ID" value="CAF4920580.1"/>
    <property type="molecule type" value="Genomic_DNA"/>
</dbReference>
<keyword evidence="1" id="KW-0812">Transmembrane</keyword>